<protein>
    <submittedName>
        <fullName evidence="4">Hypothetical_protein</fullName>
    </submittedName>
</protein>
<accession>A0AA86U8U0</accession>
<dbReference type="EMBL" id="CAXDID020000288">
    <property type="protein sequence ID" value="CAL6070955.1"/>
    <property type="molecule type" value="Genomic_DNA"/>
</dbReference>
<reference evidence="4 6" key="2">
    <citation type="submission" date="2024-07" db="EMBL/GenBank/DDBJ databases">
        <authorList>
            <person name="Akdeniz Z."/>
        </authorList>
    </citation>
    <scope>NUCLEOTIDE SEQUENCE [LARGE SCALE GENOMIC DNA]</scope>
</reference>
<organism evidence="2">
    <name type="scientific">Hexamita inflata</name>
    <dbReference type="NCBI Taxonomy" id="28002"/>
    <lineage>
        <taxon>Eukaryota</taxon>
        <taxon>Metamonada</taxon>
        <taxon>Diplomonadida</taxon>
        <taxon>Hexamitidae</taxon>
        <taxon>Hexamitinae</taxon>
        <taxon>Hexamita</taxon>
    </lineage>
</organism>
<keyword evidence="1" id="KW-0812">Transmembrane</keyword>
<evidence type="ECO:0000313" key="2">
    <source>
        <dbReference type="EMBL" id="CAI9943346.1"/>
    </source>
</evidence>
<reference evidence="2" key="1">
    <citation type="submission" date="2023-06" db="EMBL/GenBank/DDBJ databases">
        <authorList>
            <person name="Kurt Z."/>
        </authorList>
    </citation>
    <scope>NUCLEOTIDE SEQUENCE</scope>
</reference>
<evidence type="ECO:0000313" key="4">
    <source>
        <dbReference type="EMBL" id="CAL6041031.1"/>
    </source>
</evidence>
<dbReference type="EMBL" id="CATOUU010000714">
    <property type="protein sequence ID" value="CAI9943346.1"/>
    <property type="molecule type" value="Genomic_DNA"/>
</dbReference>
<keyword evidence="6" id="KW-1185">Reference proteome</keyword>
<evidence type="ECO:0000313" key="6">
    <source>
        <dbReference type="Proteomes" id="UP001642409"/>
    </source>
</evidence>
<dbReference type="Proteomes" id="UP001642409">
    <property type="component" value="Unassembled WGS sequence"/>
</dbReference>
<comment type="caution">
    <text evidence="2">The sequence shown here is derived from an EMBL/GenBank/DDBJ whole genome shotgun (WGS) entry which is preliminary data.</text>
</comment>
<dbReference type="EMBL" id="CATOUU010000968">
    <property type="protein sequence ID" value="CAI9963452.1"/>
    <property type="molecule type" value="Genomic_DNA"/>
</dbReference>
<feature type="transmembrane region" description="Helical" evidence="1">
    <location>
        <begin position="50"/>
        <end position="69"/>
    </location>
</feature>
<evidence type="ECO:0000256" key="1">
    <source>
        <dbReference type="SAM" id="Phobius"/>
    </source>
</evidence>
<evidence type="ECO:0000313" key="3">
    <source>
        <dbReference type="EMBL" id="CAI9963452.1"/>
    </source>
</evidence>
<keyword evidence="1" id="KW-1133">Transmembrane helix</keyword>
<dbReference type="EMBL" id="CAXDID020000147">
    <property type="protein sequence ID" value="CAL6041031.1"/>
    <property type="molecule type" value="Genomic_DNA"/>
</dbReference>
<gene>
    <name evidence="2" type="ORF">HINF_LOCUS30991</name>
    <name evidence="4" type="ORF">HINF_LOCUS38684</name>
    <name evidence="3" type="ORF">HINF_LOCUS51097</name>
    <name evidence="5" type="ORF">HINF_LOCUS54913</name>
</gene>
<dbReference type="AlphaFoldDB" id="A0AA86U8U0"/>
<keyword evidence="1" id="KW-0472">Membrane</keyword>
<proteinExistence type="predicted"/>
<evidence type="ECO:0000313" key="5">
    <source>
        <dbReference type="EMBL" id="CAL6070955.1"/>
    </source>
</evidence>
<sequence>MTSVLDTFKITDTYNYSLLFRFTHKESVLIARLSQKLALKFKWNGKPMRTFCFLLNLLLAQLILTLLRINVQKRMHIAMSAVFVYFGNIITTPFKQPQILKSTLFAAISASLVQMLYQDFNIKEIVRWTTATWGLVFGFRVFDWMVREAMQ</sequence>
<name>A0AA86U8U0_9EUKA</name>
<feature type="transmembrane region" description="Helical" evidence="1">
    <location>
        <begin position="75"/>
        <end position="92"/>
    </location>
</feature>
<feature type="transmembrane region" description="Helical" evidence="1">
    <location>
        <begin position="128"/>
        <end position="146"/>
    </location>
</feature>